<proteinExistence type="predicted"/>
<comment type="caution">
    <text evidence="1">The sequence shown here is derived from an EMBL/GenBank/DDBJ whole genome shotgun (WGS) entry which is preliminary data.</text>
</comment>
<evidence type="ECO:0000313" key="1">
    <source>
        <dbReference type="EMBL" id="PAV66119.1"/>
    </source>
</evidence>
<accession>A0A2A2JX30</accession>
<keyword evidence="2" id="KW-1185">Reference proteome</keyword>
<protein>
    <submittedName>
        <fullName evidence="1">Uncharacterized protein</fullName>
    </submittedName>
</protein>
<evidence type="ECO:0000313" key="2">
    <source>
        <dbReference type="Proteomes" id="UP000218231"/>
    </source>
</evidence>
<organism evidence="1 2">
    <name type="scientific">Diploscapter pachys</name>
    <dbReference type="NCBI Taxonomy" id="2018661"/>
    <lineage>
        <taxon>Eukaryota</taxon>
        <taxon>Metazoa</taxon>
        <taxon>Ecdysozoa</taxon>
        <taxon>Nematoda</taxon>
        <taxon>Chromadorea</taxon>
        <taxon>Rhabditida</taxon>
        <taxon>Rhabditina</taxon>
        <taxon>Rhabditomorpha</taxon>
        <taxon>Rhabditoidea</taxon>
        <taxon>Rhabditidae</taxon>
        <taxon>Diploscapter</taxon>
    </lineage>
</organism>
<name>A0A2A2JX30_9BILA</name>
<dbReference type="AlphaFoldDB" id="A0A2A2JX30"/>
<dbReference type="Proteomes" id="UP000218231">
    <property type="component" value="Unassembled WGS sequence"/>
</dbReference>
<sequence length="145" mass="15245">MTEEGARSYRARPTSSPSLISNSVGQYFPVTNSRSCAASYAMPFATASGSGLLISAISGLRSISASTLPLAGSIRAMNPLIHTLARILPPTYSSSFRFFSGRPLSVTAIRPRSAKRAGSIRRSTGVPSDSRIDVASLVMPQPSPV</sequence>
<dbReference type="EMBL" id="LIAE01010155">
    <property type="protein sequence ID" value="PAV66119.1"/>
    <property type="molecule type" value="Genomic_DNA"/>
</dbReference>
<gene>
    <name evidence="1" type="ORF">WR25_01028</name>
</gene>
<reference evidence="1 2" key="1">
    <citation type="journal article" date="2017" name="Curr. Biol.">
        <title>Genome architecture and evolution of a unichromosomal asexual nematode.</title>
        <authorList>
            <person name="Fradin H."/>
            <person name="Zegar C."/>
            <person name="Gutwein M."/>
            <person name="Lucas J."/>
            <person name="Kovtun M."/>
            <person name="Corcoran D."/>
            <person name="Baugh L.R."/>
            <person name="Kiontke K."/>
            <person name="Gunsalus K."/>
            <person name="Fitch D.H."/>
            <person name="Piano F."/>
        </authorList>
    </citation>
    <scope>NUCLEOTIDE SEQUENCE [LARGE SCALE GENOMIC DNA]</scope>
    <source>
        <strain evidence="1">PF1309</strain>
    </source>
</reference>